<dbReference type="PANTHER" id="PTHR41523">
    <property type="entry name" value="TWO-COMPONENT SYSTEM SENSOR PROTEIN"/>
    <property type="match status" value="1"/>
</dbReference>
<dbReference type="Gene3D" id="1.25.40.10">
    <property type="entry name" value="Tetratricopeptide repeat domain"/>
    <property type="match status" value="2"/>
</dbReference>
<dbReference type="eggNOG" id="COG3920">
    <property type="taxonomic scope" value="Bacteria"/>
</dbReference>
<keyword evidence="5" id="KW-0547">Nucleotide-binding</keyword>
<keyword evidence="6 12" id="KW-0418">Kinase</keyword>
<evidence type="ECO:0000313" key="12">
    <source>
        <dbReference type="EMBL" id="EMQ94565.1"/>
    </source>
</evidence>
<feature type="transmembrane region" description="Helical" evidence="10">
    <location>
        <begin position="428"/>
        <end position="448"/>
    </location>
</feature>
<dbReference type="Proteomes" id="UP000012024">
    <property type="component" value="Unassembled WGS sequence"/>
</dbReference>
<dbReference type="Pfam" id="PF13374">
    <property type="entry name" value="TPR_10"/>
    <property type="match status" value="1"/>
</dbReference>
<evidence type="ECO:0000256" key="3">
    <source>
        <dbReference type="ARBA" id="ARBA00022553"/>
    </source>
</evidence>
<evidence type="ECO:0000256" key="9">
    <source>
        <dbReference type="SAM" id="Coils"/>
    </source>
</evidence>
<keyword evidence="9" id="KW-0175">Coiled coil</keyword>
<keyword evidence="13" id="KW-1185">Reference proteome</keyword>
<dbReference type="InterPro" id="IPR003594">
    <property type="entry name" value="HATPase_dom"/>
</dbReference>
<dbReference type="Pfam" id="PF13181">
    <property type="entry name" value="TPR_8"/>
    <property type="match status" value="2"/>
</dbReference>
<dbReference type="PATRIC" id="fig|1137281.3.peg.1951"/>
<dbReference type="Gene3D" id="3.30.450.20">
    <property type="entry name" value="PAS domain"/>
    <property type="match status" value="1"/>
</dbReference>
<dbReference type="SMART" id="SM00028">
    <property type="entry name" value="TPR"/>
    <property type="match status" value="6"/>
</dbReference>
<comment type="caution">
    <text evidence="12">The sequence shown here is derived from an EMBL/GenBank/DDBJ whole genome shotgun (WGS) entry which is preliminary data.</text>
</comment>
<dbReference type="SUPFAM" id="SSF55874">
    <property type="entry name" value="ATPase domain of HSP90 chaperone/DNA topoisomerase II/histidine kinase"/>
    <property type="match status" value="1"/>
</dbReference>
<dbReference type="PROSITE" id="PS50109">
    <property type="entry name" value="HIS_KIN"/>
    <property type="match status" value="1"/>
</dbReference>
<evidence type="ECO:0000256" key="5">
    <source>
        <dbReference type="ARBA" id="ARBA00022741"/>
    </source>
</evidence>
<evidence type="ECO:0000256" key="1">
    <source>
        <dbReference type="ARBA" id="ARBA00000085"/>
    </source>
</evidence>
<comment type="catalytic activity">
    <reaction evidence="1">
        <text>ATP + protein L-histidine = ADP + protein N-phospho-L-histidine.</text>
        <dbReference type="EC" id="2.7.13.3"/>
    </reaction>
</comment>
<dbReference type="InterPro" id="IPR036890">
    <property type="entry name" value="HATPase_C_sf"/>
</dbReference>
<name>M7MI88_9FLAO</name>
<evidence type="ECO:0000313" key="13">
    <source>
        <dbReference type="Proteomes" id="UP000012024"/>
    </source>
</evidence>
<dbReference type="EMBL" id="ANLA01000015">
    <property type="protein sequence ID" value="EMQ94565.1"/>
    <property type="molecule type" value="Genomic_DNA"/>
</dbReference>
<dbReference type="PROSITE" id="PS50005">
    <property type="entry name" value="TPR"/>
    <property type="match status" value="1"/>
</dbReference>
<dbReference type="GO" id="GO:0004673">
    <property type="term" value="F:protein histidine kinase activity"/>
    <property type="evidence" value="ECO:0007669"/>
    <property type="project" value="UniProtKB-EC"/>
</dbReference>
<keyword evidence="8" id="KW-0802">TPR repeat</keyword>
<dbReference type="PANTHER" id="PTHR41523:SF8">
    <property type="entry name" value="ETHYLENE RESPONSE SENSOR PROTEIN"/>
    <property type="match status" value="1"/>
</dbReference>
<proteinExistence type="predicted"/>
<dbReference type="GO" id="GO:0005524">
    <property type="term" value="F:ATP binding"/>
    <property type="evidence" value="ECO:0007669"/>
    <property type="project" value="UniProtKB-KW"/>
</dbReference>
<dbReference type="AlphaFoldDB" id="M7MI88"/>
<evidence type="ECO:0000256" key="7">
    <source>
        <dbReference type="ARBA" id="ARBA00022840"/>
    </source>
</evidence>
<protein>
    <recommendedName>
        <fullName evidence="2">histidine kinase</fullName>
        <ecNumber evidence="2">2.7.13.3</ecNumber>
    </recommendedName>
</protein>
<keyword evidence="10" id="KW-0472">Membrane</keyword>
<dbReference type="InterPro" id="IPR011495">
    <property type="entry name" value="Sig_transdc_His_kin_sub2_dim/P"/>
</dbReference>
<keyword evidence="10" id="KW-1133">Transmembrane helix</keyword>
<gene>
    <name evidence="12" type="ORF">D778_00519</name>
</gene>
<dbReference type="EC" id="2.7.13.3" evidence="2"/>
<evidence type="ECO:0000259" key="11">
    <source>
        <dbReference type="PROSITE" id="PS50109"/>
    </source>
</evidence>
<evidence type="ECO:0000256" key="4">
    <source>
        <dbReference type="ARBA" id="ARBA00022679"/>
    </source>
</evidence>
<dbReference type="InterPro" id="IPR019734">
    <property type="entry name" value="TPR_rpt"/>
</dbReference>
<dbReference type="Pfam" id="PF02518">
    <property type="entry name" value="HATPase_c"/>
    <property type="match status" value="1"/>
</dbReference>
<dbReference type="SMART" id="SM00387">
    <property type="entry name" value="HATPase_c"/>
    <property type="match status" value="1"/>
</dbReference>
<organism evidence="12 13">
    <name type="scientific">Xanthomarina gelatinilytica</name>
    <dbReference type="NCBI Taxonomy" id="1137281"/>
    <lineage>
        <taxon>Bacteria</taxon>
        <taxon>Pseudomonadati</taxon>
        <taxon>Bacteroidota</taxon>
        <taxon>Flavobacteriia</taxon>
        <taxon>Flavobacteriales</taxon>
        <taxon>Flavobacteriaceae</taxon>
        <taxon>Xanthomarina</taxon>
    </lineage>
</organism>
<dbReference type="eggNOG" id="COG0457">
    <property type="taxonomic scope" value="Bacteria"/>
</dbReference>
<evidence type="ECO:0000256" key="2">
    <source>
        <dbReference type="ARBA" id="ARBA00012438"/>
    </source>
</evidence>
<sequence>MKTNKLKPIVLASATSLRCAKKFTFSFEPFFILKYFKTLLCFVLLCHTPLVFSQTKKMDSLSEALQKETDKNLKLAIIDELANTAFQTDFETALDYAKQGVLLSEKNQNKEWQPKFYEMTGRIHANLLELDSATTYFNKAVNGYKAINNKKGQATTYFKIAWVHKRRGNIEQALKLDLEALKLMEVIQDNTGIAGAYSRISEDLNKQGRHNEALEYALKTIEISKKNKLNTELVYAYTSAGDTHMYLGSYQKAYNYFNDALLLAYQQNVSTYDLINFRNNKANALKRMGKHQEAKIEYETALAKAKEIEYENAIYVITANLGEINLLLGNYNDALKYQLLTVNMQESNGDVSNLTENYEHVSTIYEKLGNYPKALEYQKKARVMRDSTAAIESDKVMSNLLTKYETEKKEETIKAQEAKISQQQKNQILYITIAALLTFSLIGMFSSMRNIRKKRKKLQVLNLELETKNKQNELLLKEIHHRVKNNLELVKSLISLQSAQLEDSATKDAMIASQNRVQSMGIIHQKLYQGENLGSIEMKDYFINLSEGILDTFNSEDQIKIECAMEQLELDVDTAVPIGLIVNELLTNALKYAFPENQKGNIRISLLKDKPDTLTLKVVDNGIGKTQGIAPRGTGFGSQLIKLLTKQLNGEMKEESHNGTSVLFHFKLKSAA</sequence>
<dbReference type="Gene3D" id="3.30.565.10">
    <property type="entry name" value="Histidine kinase-like ATPase, C-terminal domain"/>
    <property type="match status" value="1"/>
</dbReference>
<feature type="repeat" description="TPR" evidence="8">
    <location>
        <begin position="234"/>
        <end position="267"/>
    </location>
</feature>
<evidence type="ECO:0000256" key="10">
    <source>
        <dbReference type="SAM" id="Phobius"/>
    </source>
</evidence>
<keyword evidence="10" id="KW-0812">Transmembrane</keyword>
<dbReference type="Pfam" id="PF07568">
    <property type="entry name" value="HisKA_2"/>
    <property type="match status" value="1"/>
</dbReference>
<evidence type="ECO:0000256" key="8">
    <source>
        <dbReference type="PROSITE-ProRule" id="PRU00339"/>
    </source>
</evidence>
<accession>M7MI88</accession>
<evidence type="ECO:0000256" key="6">
    <source>
        <dbReference type="ARBA" id="ARBA00022777"/>
    </source>
</evidence>
<feature type="domain" description="Histidine kinase" evidence="11">
    <location>
        <begin position="478"/>
        <end position="672"/>
    </location>
</feature>
<dbReference type="InterPro" id="IPR005467">
    <property type="entry name" value="His_kinase_dom"/>
</dbReference>
<dbReference type="SUPFAM" id="SSF48452">
    <property type="entry name" value="TPR-like"/>
    <property type="match status" value="2"/>
</dbReference>
<keyword evidence="4" id="KW-0808">Transferase</keyword>
<dbReference type="InterPro" id="IPR011990">
    <property type="entry name" value="TPR-like_helical_dom_sf"/>
</dbReference>
<feature type="coiled-coil region" evidence="9">
    <location>
        <begin position="406"/>
        <end position="478"/>
    </location>
</feature>
<reference evidence="12 13" key="1">
    <citation type="submission" date="2012-12" db="EMBL/GenBank/DDBJ databases">
        <title>Genome assembly of Formosa sp. AK20.</title>
        <authorList>
            <person name="Kumar R."/>
            <person name="Khatri I."/>
            <person name="Vaidya B."/>
            <person name="Subramanian S."/>
            <person name="Pinnaka A."/>
        </authorList>
    </citation>
    <scope>NUCLEOTIDE SEQUENCE [LARGE SCALE GENOMIC DNA]</scope>
    <source>
        <strain evidence="12 13">AK20</strain>
    </source>
</reference>
<keyword evidence="7" id="KW-0067">ATP-binding</keyword>
<keyword evidence="3" id="KW-0597">Phosphoprotein</keyword>